<dbReference type="AlphaFoldDB" id="Q6Z153"/>
<evidence type="ECO:0000313" key="3">
    <source>
        <dbReference type="EMBL" id="BAD30839.1"/>
    </source>
</evidence>
<feature type="region of interest" description="Disordered" evidence="1">
    <location>
        <begin position="1"/>
        <end position="57"/>
    </location>
</feature>
<dbReference type="Proteomes" id="UP000000763">
    <property type="component" value="Chromosome 7"/>
</dbReference>
<reference evidence="4" key="3">
    <citation type="journal article" date="2005" name="Nature">
        <title>The map-based sequence of the rice genome.</title>
        <authorList>
            <consortium name="International rice genome sequencing project (IRGSP)"/>
            <person name="Matsumoto T."/>
            <person name="Wu J."/>
            <person name="Kanamori H."/>
            <person name="Katayose Y."/>
            <person name="Fujisawa M."/>
            <person name="Namiki N."/>
            <person name="Mizuno H."/>
            <person name="Yamamoto K."/>
            <person name="Antonio B.A."/>
            <person name="Baba T."/>
            <person name="Sakata K."/>
            <person name="Nagamura Y."/>
            <person name="Aoki H."/>
            <person name="Arikawa K."/>
            <person name="Arita K."/>
            <person name="Bito T."/>
            <person name="Chiden Y."/>
            <person name="Fujitsuka N."/>
            <person name="Fukunaka R."/>
            <person name="Hamada M."/>
            <person name="Harada C."/>
            <person name="Hayashi A."/>
            <person name="Hijishita S."/>
            <person name="Honda M."/>
            <person name="Hosokawa S."/>
            <person name="Ichikawa Y."/>
            <person name="Idonuma A."/>
            <person name="Iijima M."/>
            <person name="Ikeda M."/>
            <person name="Ikeno M."/>
            <person name="Ito K."/>
            <person name="Ito S."/>
            <person name="Ito T."/>
            <person name="Ito Y."/>
            <person name="Ito Y."/>
            <person name="Iwabuchi A."/>
            <person name="Kamiya K."/>
            <person name="Karasawa W."/>
            <person name="Kurita K."/>
            <person name="Katagiri S."/>
            <person name="Kikuta A."/>
            <person name="Kobayashi H."/>
            <person name="Kobayashi N."/>
            <person name="Machita K."/>
            <person name="Maehara T."/>
            <person name="Masukawa M."/>
            <person name="Mizubayashi T."/>
            <person name="Mukai Y."/>
            <person name="Nagasaki H."/>
            <person name="Nagata Y."/>
            <person name="Naito S."/>
            <person name="Nakashima M."/>
            <person name="Nakama Y."/>
            <person name="Nakamichi Y."/>
            <person name="Nakamura M."/>
            <person name="Meguro A."/>
            <person name="Negishi M."/>
            <person name="Ohta I."/>
            <person name="Ohta T."/>
            <person name="Okamoto M."/>
            <person name="Ono N."/>
            <person name="Saji S."/>
            <person name="Sakaguchi M."/>
            <person name="Sakai K."/>
            <person name="Shibata M."/>
            <person name="Shimokawa T."/>
            <person name="Song J."/>
            <person name="Takazaki Y."/>
            <person name="Terasawa K."/>
            <person name="Tsugane M."/>
            <person name="Tsuji K."/>
            <person name="Ueda S."/>
            <person name="Waki K."/>
            <person name="Yamagata H."/>
            <person name="Yamamoto M."/>
            <person name="Yamamoto S."/>
            <person name="Yamane H."/>
            <person name="Yoshiki S."/>
            <person name="Yoshihara R."/>
            <person name="Yukawa K."/>
            <person name="Zhong H."/>
            <person name="Yano M."/>
            <person name="Yuan Q."/>
            <person name="Ouyang S."/>
            <person name="Liu J."/>
            <person name="Jones K.M."/>
            <person name="Gansberger K."/>
            <person name="Moffat K."/>
            <person name="Hill J."/>
            <person name="Bera J."/>
            <person name="Fadrosh D."/>
            <person name="Jin S."/>
            <person name="Johri S."/>
            <person name="Kim M."/>
            <person name="Overton L."/>
            <person name="Reardon M."/>
            <person name="Tsitrin T."/>
            <person name="Vuong H."/>
            <person name="Weaver B."/>
            <person name="Ciecko A."/>
            <person name="Tallon L."/>
            <person name="Jackson J."/>
            <person name="Pai G."/>
            <person name="Aken S.V."/>
            <person name="Utterback T."/>
            <person name="Reidmuller S."/>
            <person name="Feldblyum T."/>
            <person name="Hsiao J."/>
            <person name="Zismann V."/>
            <person name="Iobst S."/>
            <person name="de Vazeille A.R."/>
            <person name="Buell C.R."/>
            <person name="Ying K."/>
            <person name="Li Y."/>
            <person name="Lu T."/>
            <person name="Huang Y."/>
            <person name="Zhao Q."/>
            <person name="Feng Q."/>
            <person name="Zhang L."/>
            <person name="Zhu J."/>
            <person name="Weng Q."/>
            <person name="Mu J."/>
            <person name="Lu Y."/>
            <person name="Fan D."/>
            <person name="Liu Y."/>
            <person name="Guan J."/>
            <person name="Zhang Y."/>
            <person name="Yu S."/>
            <person name="Liu X."/>
            <person name="Zhang Y."/>
            <person name="Hong G."/>
            <person name="Han B."/>
            <person name="Choisne N."/>
            <person name="Demange N."/>
            <person name="Orjeda G."/>
            <person name="Samain S."/>
            <person name="Cattolico L."/>
            <person name="Pelletier E."/>
            <person name="Couloux A."/>
            <person name="Segurens B."/>
            <person name="Wincker P."/>
            <person name="D'Hont A."/>
            <person name="Scarpelli C."/>
            <person name="Weissenbach J."/>
            <person name="Salanoubat M."/>
            <person name="Quetier F."/>
            <person name="Yu Y."/>
            <person name="Kim H.R."/>
            <person name="Rambo T."/>
            <person name="Currie J."/>
            <person name="Collura K."/>
            <person name="Luo M."/>
            <person name="Yang T."/>
            <person name="Ammiraju J.S.S."/>
            <person name="Engler F."/>
            <person name="Soderlund C."/>
            <person name="Wing R.A."/>
            <person name="Palmer L.E."/>
            <person name="de la Bastide M."/>
            <person name="Spiegel L."/>
            <person name="Nascimento L."/>
            <person name="Zutavern T."/>
            <person name="O'Shaughnessy A."/>
            <person name="Dike S."/>
            <person name="Dedhia N."/>
            <person name="Preston R."/>
            <person name="Balija V."/>
            <person name="McCombie W.R."/>
            <person name="Chow T."/>
            <person name="Chen H."/>
            <person name="Chung M."/>
            <person name="Chen C."/>
            <person name="Shaw J."/>
            <person name="Wu H."/>
            <person name="Hsiao K."/>
            <person name="Chao Y."/>
            <person name="Chu M."/>
            <person name="Cheng C."/>
            <person name="Hour A."/>
            <person name="Lee P."/>
            <person name="Lin S."/>
            <person name="Lin Y."/>
            <person name="Liou J."/>
            <person name="Liu S."/>
            <person name="Hsing Y."/>
            <person name="Raghuvanshi S."/>
            <person name="Mohanty A."/>
            <person name="Bharti A.K."/>
            <person name="Gaur A."/>
            <person name="Gupta V."/>
            <person name="Kumar D."/>
            <person name="Ravi V."/>
            <person name="Vij S."/>
            <person name="Kapur A."/>
            <person name="Khurana P."/>
            <person name="Khurana P."/>
            <person name="Khurana J.P."/>
            <person name="Tyagi A.K."/>
            <person name="Gaikwad K."/>
            <person name="Singh A."/>
            <person name="Dalal V."/>
            <person name="Srivastava S."/>
            <person name="Dixit A."/>
            <person name="Pal A.K."/>
            <person name="Ghazi I.A."/>
            <person name="Yadav M."/>
            <person name="Pandit A."/>
            <person name="Bhargava A."/>
            <person name="Sureshbabu K."/>
            <person name="Batra K."/>
            <person name="Sharma T.R."/>
            <person name="Mohapatra T."/>
            <person name="Singh N.K."/>
            <person name="Messing J."/>
            <person name="Nelson A.B."/>
            <person name="Fuks G."/>
            <person name="Kavchok S."/>
            <person name="Keizer G."/>
            <person name="Linton E."/>
            <person name="Llaca V."/>
            <person name="Song R."/>
            <person name="Tanyolac B."/>
            <person name="Young S."/>
            <person name="Ho-Il K."/>
            <person name="Hahn J.H."/>
            <person name="Sangsakoo G."/>
            <person name="Vanavichit A."/>
            <person name="de Mattos Luiz.A.T."/>
            <person name="Zimmer P.D."/>
            <person name="Malone G."/>
            <person name="Dellagostin O."/>
            <person name="de Oliveira A.C."/>
            <person name="Bevan M."/>
            <person name="Bancroft I."/>
            <person name="Minx P."/>
            <person name="Cordum H."/>
            <person name="Wilson R."/>
            <person name="Cheng Z."/>
            <person name="Jin W."/>
            <person name="Jiang J."/>
            <person name="Leong S.A."/>
            <person name="Iwama H."/>
            <person name="Gojobori T."/>
            <person name="Itoh T."/>
            <person name="Niimura Y."/>
            <person name="Fujii Y."/>
            <person name="Habara T."/>
            <person name="Sakai H."/>
            <person name="Sato Y."/>
            <person name="Wilson G."/>
            <person name="Kumar K."/>
            <person name="McCouch S."/>
            <person name="Juretic N."/>
            <person name="Hoen D."/>
            <person name="Wright S."/>
            <person name="Bruskiewich R."/>
            <person name="Bureau T."/>
            <person name="Miyao A."/>
            <person name="Hirochika H."/>
            <person name="Nishikawa T."/>
            <person name="Kadowaki K."/>
            <person name="Sugiura M."/>
            <person name="Burr B."/>
            <person name="Sasaki T."/>
        </authorList>
    </citation>
    <scope>NUCLEOTIDE SEQUENCE [LARGE SCALE GENOMIC DNA]</scope>
    <source>
        <strain evidence="4">cv. Nipponbare</strain>
    </source>
</reference>
<name>Q6Z153_ORYSJ</name>
<sequence length="57" mass="6438">MGRGDLGRGRPGGEEGQWPAWKEGKGGRKKRERSRTFGRGPRGERKTLGPKERKTNF</sequence>
<gene>
    <name evidence="3" type="ORF">OSJNBa0026I22.26</name>
    <name evidence="2" type="ORF">P0443H10.11</name>
</gene>
<feature type="compositionally biased region" description="Basic and acidic residues" evidence="1">
    <location>
        <begin position="1"/>
        <end position="13"/>
    </location>
</feature>
<protein>
    <submittedName>
        <fullName evidence="2">Uncharacterized protein</fullName>
    </submittedName>
</protein>
<evidence type="ECO:0000256" key="1">
    <source>
        <dbReference type="SAM" id="MobiDB-lite"/>
    </source>
</evidence>
<reference evidence="4" key="4">
    <citation type="journal article" date="2008" name="Nucleic Acids Res.">
        <title>The rice annotation project database (RAP-DB): 2008 update.</title>
        <authorList>
            <consortium name="The rice annotation project (RAP)"/>
        </authorList>
    </citation>
    <scope>GENOME REANNOTATION</scope>
    <source>
        <strain evidence="4">cv. Nipponbare</strain>
    </source>
</reference>
<feature type="compositionally biased region" description="Basic and acidic residues" evidence="1">
    <location>
        <begin position="41"/>
        <end position="57"/>
    </location>
</feature>
<evidence type="ECO:0000313" key="2">
    <source>
        <dbReference type="EMBL" id="BAC84297.1"/>
    </source>
</evidence>
<proteinExistence type="predicted"/>
<dbReference type="EMBL" id="AP005451">
    <property type="protein sequence ID" value="BAC84297.1"/>
    <property type="molecule type" value="Genomic_DNA"/>
</dbReference>
<dbReference type="EMBL" id="AP005101">
    <property type="protein sequence ID" value="BAD30839.1"/>
    <property type="molecule type" value="Genomic_DNA"/>
</dbReference>
<evidence type="ECO:0000313" key="4">
    <source>
        <dbReference type="Proteomes" id="UP000000763"/>
    </source>
</evidence>
<accession>Q6Z153</accession>
<reference evidence="3" key="1">
    <citation type="submission" date="2002-04" db="EMBL/GenBank/DDBJ databases">
        <title>Oryza sativa nipponbare(GA3) genomic DNA, chromosome 7, BAC clone:OSJNBa0026I22.</title>
        <authorList>
            <person name="Sasaki T."/>
            <person name="Matsumoto T."/>
            <person name="Katayose Y."/>
        </authorList>
    </citation>
    <scope>NUCLEOTIDE SEQUENCE</scope>
</reference>
<reference evidence="2" key="2">
    <citation type="submission" date="2002-06" db="EMBL/GenBank/DDBJ databases">
        <title>Oryza sativa nipponbare(GA3) genomic DNA, chromosome 7, PAC clone:P0443H10.</title>
        <authorList>
            <person name="Sasaki T."/>
            <person name="Matsumoto T."/>
            <person name="Katayose Y."/>
        </authorList>
    </citation>
    <scope>NUCLEOTIDE SEQUENCE</scope>
</reference>
<organism evidence="2 4">
    <name type="scientific">Oryza sativa subsp. japonica</name>
    <name type="common">Rice</name>
    <dbReference type="NCBI Taxonomy" id="39947"/>
    <lineage>
        <taxon>Eukaryota</taxon>
        <taxon>Viridiplantae</taxon>
        <taxon>Streptophyta</taxon>
        <taxon>Embryophyta</taxon>
        <taxon>Tracheophyta</taxon>
        <taxon>Spermatophyta</taxon>
        <taxon>Magnoliopsida</taxon>
        <taxon>Liliopsida</taxon>
        <taxon>Poales</taxon>
        <taxon>Poaceae</taxon>
        <taxon>BOP clade</taxon>
        <taxon>Oryzoideae</taxon>
        <taxon>Oryzeae</taxon>
        <taxon>Oryzinae</taxon>
        <taxon>Oryza</taxon>
        <taxon>Oryza sativa</taxon>
    </lineage>
</organism>